<dbReference type="RefSeq" id="WP_092872400.1">
    <property type="nucleotide sequence ID" value="NZ_FOJY01000010.1"/>
</dbReference>
<evidence type="ECO:0000313" key="2">
    <source>
        <dbReference type="EMBL" id="SFB12403.1"/>
    </source>
</evidence>
<dbReference type="Proteomes" id="UP000198838">
    <property type="component" value="Unassembled WGS sequence"/>
</dbReference>
<dbReference type="InterPro" id="IPR024264">
    <property type="entry name" value="DUF3786"/>
</dbReference>
<organism evidence="2 3">
    <name type="scientific">Acetitomaculum ruminis DSM 5522</name>
    <dbReference type="NCBI Taxonomy" id="1120918"/>
    <lineage>
        <taxon>Bacteria</taxon>
        <taxon>Bacillati</taxon>
        <taxon>Bacillota</taxon>
        <taxon>Clostridia</taxon>
        <taxon>Lachnospirales</taxon>
        <taxon>Lachnospiraceae</taxon>
        <taxon>Acetitomaculum</taxon>
    </lineage>
</organism>
<accession>A0A1I0YJR9</accession>
<dbReference type="Pfam" id="PF12654">
    <property type="entry name" value="DUF3786"/>
    <property type="match status" value="1"/>
</dbReference>
<feature type="domain" description="DUF3786" evidence="1">
    <location>
        <begin position="26"/>
        <end position="199"/>
    </location>
</feature>
<keyword evidence="3" id="KW-1185">Reference proteome</keyword>
<dbReference type="EMBL" id="FOJY01000010">
    <property type="protein sequence ID" value="SFB12403.1"/>
    <property type="molecule type" value="Genomic_DNA"/>
</dbReference>
<dbReference type="AlphaFoldDB" id="A0A1I0YJR9"/>
<dbReference type="STRING" id="1120918.SAMN05216249_1108"/>
<sequence>MDVMKTPDNYLEVCELWRKKFLTWDYEKMMKNLNMDDGIKEDHLEIVYFGIPYYIDKTSGIITNAVTNEANQSFETQMAIYHLLYYAKENPINAKEWIPFRQVEGAGIFDGAFQKTVIELLSKTFSGHLSEFIKAGEKLGFIRTKHGDAGFIADVFRCVQIEFIFWDGDDEYPANANILFDKNITQFTHAETVVLLASEGVKKLIEAAGL</sequence>
<proteinExistence type="predicted"/>
<evidence type="ECO:0000313" key="3">
    <source>
        <dbReference type="Proteomes" id="UP000198838"/>
    </source>
</evidence>
<gene>
    <name evidence="2" type="ORF">SAMN05216249_1108</name>
</gene>
<reference evidence="2 3" key="1">
    <citation type="submission" date="2016-10" db="EMBL/GenBank/DDBJ databases">
        <authorList>
            <person name="de Groot N.N."/>
        </authorList>
    </citation>
    <scope>NUCLEOTIDE SEQUENCE [LARGE SCALE GENOMIC DNA]</scope>
    <source>
        <strain evidence="2 3">DSM 5522</strain>
    </source>
</reference>
<evidence type="ECO:0000259" key="1">
    <source>
        <dbReference type="Pfam" id="PF12654"/>
    </source>
</evidence>
<dbReference type="OrthoDB" id="1826932at2"/>
<name>A0A1I0YJR9_9FIRM</name>
<protein>
    <recommendedName>
        <fullName evidence="1">DUF3786 domain-containing protein</fullName>
    </recommendedName>
</protein>